<dbReference type="OrthoDB" id="3355436at2"/>
<comment type="caution">
    <text evidence="2">The sequence shown here is derived from an EMBL/GenBank/DDBJ whole genome shotgun (WGS) entry which is preliminary data.</text>
</comment>
<name>A0A3A4B4X0_9ACTN</name>
<dbReference type="GO" id="GO:0016747">
    <property type="term" value="F:acyltransferase activity, transferring groups other than amino-acyl groups"/>
    <property type="evidence" value="ECO:0007669"/>
    <property type="project" value="InterPro"/>
</dbReference>
<dbReference type="EMBL" id="QZEY01000003">
    <property type="protein sequence ID" value="RJL33377.1"/>
    <property type="molecule type" value="Genomic_DNA"/>
</dbReference>
<dbReference type="CDD" id="cd04301">
    <property type="entry name" value="NAT_SF"/>
    <property type="match status" value="1"/>
</dbReference>
<dbReference type="InterPro" id="IPR016181">
    <property type="entry name" value="Acyl_CoA_acyltransferase"/>
</dbReference>
<dbReference type="InterPro" id="IPR000182">
    <property type="entry name" value="GNAT_dom"/>
</dbReference>
<sequence length="242" mass="25897">MSIEREIAADAHGAPVFSYQRGVRDGRPWAHVLEPVGAGALPPETADLILERYRGWVFSVPVEMGEDLVRRGARLVRHAHVMERPPGGAGEAEPPAGFRFTPCDRPVADLLKAWEAAYPPGHPDFSGRSREAGEEELAGLLAGRLLGPLLPCSSLAVDGDGGVVAGVLVNDWQGRPWITEVFRHPEEAPRGLGMTLLRHALNRAAAEGLPAVGLAVTHGNSAARVYERLGFAVTDTSFTVLV</sequence>
<dbReference type="SUPFAM" id="SSF55729">
    <property type="entry name" value="Acyl-CoA N-acyltransferases (Nat)"/>
    <property type="match status" value="1"/>
</dbReference>
<gene>
    <name evidence="2" type="ORF">D5H75_11330</name>
</gene>
<dbReference type="RefSeq" id="WP_119926336.1">
    <property type="nucleotide sequence ID" value="NZ_QZEY01000003.1"/>
</dbReference>
<proteinExistence type="predicted"/>
<protein>
    <submittedName>
        <fullName evidence="2">GNAT family N-acetyltransferase</fullName>
    </submittedName>
</protein>
<evidence type="ECO:0000313" key="2">
    <source>
        <dbReference type="EMBL" id="RJL33377.1"/>
    </source>
</evidence>
<evidence type="ECO:0000259" key="1">
    <source>
        <dbReference type="PROSITE" id="PS51186"/>
    </source>
</evidence>
<accession>A0A3A4B4X0</accession>
<dbReference type="AlphaFoldDB" id="A0A3A4B4X0"/>
<feature type="domain" description="N-acetyltransferase" evidence="1">
    <location>
        <begin position="98"/>
        <end position="242"/>
    </location>
</feature>
<organism evidence="2 3">
    <name type="scientific">Bailinhaonella thermotolerans</name>
    <dbReference type="NCBI Taxonomy" id="1070861"/>
    <lineage>
        <taxon>Bacteria</taxon>
        <taxon>Bacillati</taxon>
        <taxon>Actinomycetota</taxon>
        <taxon>Actinomycetes</taxon>
        <taxon>Streptosporangiales</taxon>
        <taxon>Streptosporangiaceae</taxon>
        <taxon>Bailinhaonella</taxon>
    </lineage>
</organism>
<keyword evidence="3" id="KW-1185">Reference proteome</keyword>
<dbReference type="Gene3D" id="3.40.630.30">
    <property type="match status" value="1"/>
</dbReference>
<dbReference type="Pfam" id="PF00583">
    <property type="entry name" value="Acetyltransf_1"/>
    <property type="match status" value="1"/>
</dbReference>
<keyword evidence="2" id="KW-0808">Transferase</keyword>
<dbReference type="Proteomes" id="UP000265768">
    <property type="component" value="Unassembled WGS sequence"/>
</dbReference>
<reference evidence="2 3" key="1">
    <citation type="submission" date="2018-09" db="EMBL/GenBank/DDBJ databases">
        <title>YIM 75507 draft genome.</title>
        <authorList>
            <person name="Tang S."/>
            <person name="Feng Y."/>
        </authorList>
    </citation>
    <scope>NUCLEOTIDE SEQUENCE [LARGE SCALE GENOMIC DNA]</scope>
    <source>
        <strain evidence="2 3">YIM 75507</strain>
    </source>
</reference>
<dbReference type="PROSITE" id="PS51186">
    <property type="entry name" value="GNAT"/>
    <property type="match status" value="1"/>
</dbReference>
<evidence type="ECO:0000313" key="3">
    <source>
        <dbReference type="Proteomes" id="UP000265768"/>
    </source>
</evidence>